<dbReference type="InterPro" id="IPR027417">
    <property type="entry name" value="P-loop_NTPase"/>
</dbReference>
<dbReference type="PANTHER" id="PTHR24221">
    <property type="entry name" value="ATP-BINDING CASSETTE SUB-FAMILY B"/>
    <property type="match status" value="1"/>
</dbReference>
<dbReference type="SUPFAM" id="SSF52540">
    <property type="entry name" value="P-loop containing nucleoside triphosphate hydrolases"/>
    <property type="match status" value="1"/>
</dbReference>
<dbReference type="PROSITE" id="PS00211">
    <property type="entry name" value="ABC_TRANSPORTER_1"/>
    <property type="match status" value="1"/>
</dbReference>
<dbReference type="Gene3D" id="3.40.50.300">
    <property type="entry name" value="P-loop containing nucleotide triphosphate hydrolases"/>
    <property type="match status" value="1"/>
</dbReference>
<dbReference type="Pfam" id="PF00005">
    <property type="entry name" value="ABC_tran"/>
    <property type="match status" value="1"/>
</dbReference>
<keyword evidence="2" id="KW-0813">Transport</keyword>
<dbReference type="GO" id="GO:0016887">
    <property type="term" value="F:ATP hydrolysis activity"/>
    <property type="evidence" value="ECO:0007669"/>
    <property type="project" value="InterPro"/>
</dbReference>
<feature type="domain" description="ABC transmembrane type-1" evidence="11">
    <location>
        <begin position="31"/>
        <end position="313"/>
    </location>
</feature>
<dbReference type="KEGG" id="nfl:COO91_04076"/>
<evidence type="ECO:0000256" key="3">
    <source>
        <dbReference type="ARBA" id="ARBA00022475"/>
    </source>
</evidence>
<dbReference type="PROSITE" id="PS50929">
    <property type="entry name" value="ABC_TM1F"/>
    <property type="match status" value="1"/>
</dbReference>
<dbReference type="Gene3D" id="1.20.1560.10">
    <property type="entry name" value="ABC transporter type 1, transmembrane domain"/>
    <property type="match status" value="1"/>
</dbReference>
<name>A0A2K8SS14_9NOSO</name>
<dbReference type="FunFam" id="3.40.50.300:FF:000221">
    <property type="entry name" value="Multidrug ABC transporter ATP-binding protein"/>
    <property type="match status" value="1"/>
</dbReference>
<accession>A0A2K8SS14</accession>
<dbReference type="RefSeq" id="WP_100899542.1">
    <property type="nucleotide sequence ID" value="NZ_CAWNNC010000001.1"/>
</dbReference>
<evidence type="ECO:0000313" key="12">
    <source>
        <dbReference type="EMBL" id="AUB38113.1"/>
    </source>
</evidence>
<dbReference type="InterPro" id="IPR011527">
    <property type="entry name" value="ABC1_TM_dom"/>
</dbReference>
<dbReference type="GO" id="GO:0140359">
    <property type="term" value="F:ABC-type transporter activity"/>
    <property type="evidence" value="ECO:0007669"/>
    <property type="project" value="InterPro"/>
</dbReference>
<evidence type="ECO:0000256" key="7">
    <source>
        <dbReference type="ARBA" id="ARBA00022989"/>
    </source>
</evidence>
<keyword evidence="3" id="KW-1003">Cell membrane</keyword>
<dbReference type="PANTHER" id="PTHR24221:SF654">
    <property type="entry name" value="ATP-BINDING CASSETTE SUB-FAMILY B MEMBER 6"/>
    <property type="match status" value="1"/>
</dbReference>
<feature type="transmembrane region" description="Helical" evidence="9">
    <location>
        <begin position="140"/>
        <end position="164"/>
    </location>
</feature>
<feature type="transmembrane region" description="Helical" evidence="9">
    <location>
        <begin position="293"/>
        <end position="312"/>
    </location>
</feature>
<feature type="transmembrane region" description="Helical" evidence="9">
    <location>
        <begin position="255"/>
        <end position="273"/>
    </location>
</feature>
<evidence type="ECO:0000256" key="6">
    <source>
        <dbReference type="ARBA" id="ARBA00022840"/>
    </source>
</evidence>
<keyword evidence="4 9" id="KW-0812">Transmembrane</keyword>
<protein>
    <submittedName>
        <fullName evidence="12">ABCB-BAC, ATP-binding cassette, subfamily B, bacterial</fullName>
    </submittedName>
</protein>
<proteinExistence type="predicted"/>
<evidence type="ECO:0000256" key="8">
    <source>
        <dbReference type="ARBA" id="ARBA00023136"/>
    </source>
</evidence>
<keyword evidence="6 12" id="KW-0067">ATP-binding</keyword>
<dbReference type="EMBL" id="CP024785">
    <property type="protein sequence ID" value="AUB38113.1"/>
    <property type="molecule type" value="Genomic_DNA"/>
</dbReference>
<dbReference type="InterPro" id="IPR017871">
    <property type="entry name" value="ABC_transporter-like_CS"/>
</dbReference>
<dbReference type="CDD" id="cd18542">
    <property type="entry name" value="ABC_6TM_YknU_like"/>
    <property type="match status" value="1"/>
</dbReference>
<dbReference type="InterPro" id="IPR036640">
    <property type="entry name" value="ABC1_TM_sf"/>
</dbReference>
<feature type="transmembrane region" description="Helical" evidence="9">
    <location>
        <begin position="170"/>
        <end position="189"/>
    </location>
</feature>
<dbReference type="PROSITE" id="PS50893">
    <property type="entry name" value="ABC_TRANSPORTER_2"/>
    <property type="match status" value="1"/>
</dbReference>
<organism evidence="12 13">
    <name type="scientific">Nostoc flagelliforme CCNUN1</name>
    <dbReference type="NCBI Taxonomy" id="2038116"/>
    <lineage>
        <taxon>Bacteria</taxon>
        <taxon>Bacillati</taxon>
        <taxon>Cyanobacteriota</taxon>
        <taxon>Cyanophyceae</taxon>
        <taxon>Nostocales</taxon>
        <taxon>Nostocaceae</taxon>
        <taxon>Nostoc</taxon>
    </lineage>
</organism>
<evidence type="ECO:0000256" key="9">
    <source>
        <dbReference type="SAM" id="Phobius"/>
    </source>
</evidence>
<evidence type="ECO:0000313" key="13">
    <source>
        <dbReference type="Proteomes" id="UP000232003"/>
    </source>
</evidence>
<feature type="transmembrane region" description="Helical" evidence="9">
    <location>
        <begin position="28"/>
        <end position="46"/>
    </location>
</feature>
<dbReference type="GO" id="GO:0005524">
    <property type="term" value="F:ATP binding"/>
    <property type="evidence" value="ECO:0007669"/>
    <property type="project" value="UniProtKB-KW"/>
</dbReference>
<reference evidence="12 13" key="1">
    <citation type="submission" date="2017-11" db="EMBL/GenBank/DDBJ databases">
        <title>Complete genome of a free-living desiccation-tolerant cyanobacterium and its photosynthetic adaptation to extreme terrestrial habitat.</title>
        <authorList>
            <person name="Shang J."/>
        </authorList>
    </citation>
    <scope>NUCLEOTIDE SEQUENCE [LARGE SCALE GENOMIC DNA]</scope>
    <source>
        <strain evidence="12 13">CCNUN1</strain>
    </source>
</reference>
<keyword evidence="5" id="KW-0547">Nucleotide-binding</keyword>
<evidence type="ECO:0000256" key="1">
    <source>
        <dbReference type="ARBA" id="ARBA00004651"/>
    </source>
</evidence>
<dbReference type="SUPFAM" id="SSF90123">
    <property type="entry name" value="ABC transporter transmembrane region"/>
    <property type="match status" value="1"/>
</dbReference>
<evidence type="ECO:0000259" key="10">
    <source>
        <dbReference type="PROSITE" id="PS50893"/>
    </source>
</evidence>
<keyword evidence="7 9" id="KW-1133">Transmembrane helix</keyword>
<evidence type="ECO:0000256" key="2">
    <source>
        <dbReference type="ARBA" id="ARBA00022448"/>
    </source>
</evidence>
<keyword evidence="8 9" id="KW-0472">Membrane</keyword>
<dbReference type="OrthoDB" id="544620at2"/>
<dbReference type="AlphaFoldDB" id="A0A2K8SS14"/>
<evidence type="ECO:0000256" key="5">
    <source>
        <dbReference type="ARBA" id="ARBA00022741"/>
    </source>
</evidence>
<evidence type="ECO:0000259" key="11">
    <source>
        <dbReference type="PROSITE" id="PS50929"/>
    </source>
</evidence>
<feature type="domain" description="ABC transporter" evidence="10">
    <location>
        <begin position="347"/>
        <end position="584"/>
    </location>
</feature>
<dbReference type="InterPro" id="IPR003593">
    <property type="entry name" value="AAA+_ATPase"/>
</dbReference>
<gene>
    <name evidence="12" type="ORF">COO91_04076</name>
</gene>
<dbReference type="Pfam" id="PF00664">
    <property type="entry name" value="ABC_membrane"/>
    <property type="match status" value="1"/>
</dbReference>
<dbReference type="SMART" id="SM00382">
    <property type="entry name" value="AAA"/>
    <property type="match status" value="1"/>
</dbReference>
<comment type="subcellular location">
    <subcellularLocation>
        <location evidence="1">Cell membrane</location>
        <topology evidence="1">Multi-pass membrane protein</topology>
    </subcellularLocation>
</comment>
<feature type="transmembrane region" description="Helical" evidence="9">
    <location>
        <begin position="66"/>
        <end position="84"/>
    </location>
</feature>
<evidence type="ECO:0000256" key="4">
    <source>
        <dbReference type="ARBA" id="ARBA00022692"/>
    </source>
</evidence>
<dbReference type="InterPro" id="IPR039421">
    <property type="entry name" value="Type_1_exporter"/>
</dbReference>
<dbReference type="GO" id="GO:0005886">
    <property type="term" value="C:plasma membrane"/>
    <property type="evidence" value="ECO:0007669"/>
    <property type="project" value="UniProtKB-SubCell"/>
</dbReference>
<dbReference type="GO" id="GO:0034040">
    <property type="term" value="F:ATPase-coupled lipid transmembrane transporter activity"/>
    <property type="evidence" value="ECO:0007669"/>
    <property type="project" value="TreeGrafter"/>
</dbReference>
<sequence>MVQQPELQENSSIRSTQRVLKSLSTYRWTSLGALASLLLLTIANAVTPQLFRWGIDQGITQKNLQIVLYSAAWLVLAAIARGLFNFGQSYLAEAASQGVAYDLRNRIFSKIQNLSFSYHDQAQTSQLLTRVTSDIEQIRTFVGTSLIQVISSIVTLVSISVVLLVMNWQLALITLTAVPLNAWLMAQFVTRNNKLFRQVQEQLSDLNAVLQENLLGIRVVKAFVRESTERSRYTTLNDGLVRANMKTISAIHNTFPFLFLVSNLVTLAVFAYGGAQVIGQKFSIGELVAFNSYLALILQPILLIGFAAPAIAQSAASAERVYEVVDAEVEIRDRPGAVPFETCGGRITFENVSFRYPGATAETLKKVSFETKPNELIAVLGMTGSGKSTIMNLIPRFYDVTGGAVRIDGRDVKSFTLKSLRSHIGIVFQETTLFSGTIRENIAYAKPEATLDEVIEVAKTAQMHDFISSLPDGYETIVGERGVGLSGGQKQRIAIARTLLTDYSILILDDSTSAIDAKTAAQIQAELDDLMRQKACTTFVVAQRISTVKNADRIFLMDKGRLVAQGTHEELMQTSPLYGVILESQVKAKEKNDTKLK</sequence>
<dbReference type="Proteomes" id="UP000232003">
    <property type="component" value="Chromosome"/>
</dbReference>
<dbReference type="InterPro" id="IPR003439">
    <property type="entry name" value="ABC_transporter-like_ATP-bd"/>
</dbReference>
<keyword evidence="13" id="KW-1185">Reference proteome</keyword>